<dbReference type="EMBL" id="JAIOUQ010000015">
    <property type="protein sequence ID" value="MBZ2166804.1"/>
    <property type="molecule type" value="Genomic_DNA"/>
</dbReference>
<dbReference type="GO" id="GO:0000160">
    <property type="term" value="P:phosphorelay signal transduction system"/>
    <property type="evidence" value="ECO:0007669"/>
    <property type="project" value="InterPro"/>
</dbReference>
<dbReference type="InterPro" id="IPR050595">
    <property type="entry name" value="Bact_response_regulator"/>
</dbReference>
<proteinExistence type="predicted"/>
<dbReference type="Gene3D" id="3.40.50.2300">
    <property type="match status" value="1"/>
</dbReference>
<reference evidence="5" key="1">
    <citation type="journal article" date="2022" name="Microbiol. Resour. Announc.">
        <title>Draft Genome Sequence of a Methanogenic Archaeon from West Spitsbergen Permafrost.</title>
        <authorList>
            <person name="Trubitsyn V."/>
            <person name="Rivkina E."/>
            <person name="Shcherbakova V."/>
        </authorList>
    </citation>
    <scope>NUCLEOTIDE SEQUENCE [LARGE SCALE GENOMIC DNA]</scope>
    <source>
        <strain evidence="5">VT</strain>
    </source>
</reference>
<dbReference type="PROSITE" id="PS50110">
    <property type="entry name" value="RESPONSE_REGULATORY"/>
    <property type="match status" value="1"/>
</dbReference>
<evidence type="ECO:0000256" key="2">
    <source>
        <dbReference type="PROSITE-ProRule" id="PRU00169"/>
    </source>
</evidence>
<evidence type="ECO:0000256" key="1">
    <source>
        <dbReference type="ARBA" id="ARBA00022553"/>
    </source>
</evidence>
<evidence type="ECO:0000313" key="5">
    <source>
        <dbReference type="Proteomes" id="UP000825933"/>
    </source>
</evidence>
<dbReference type="InterPro" id="IPR011006">
    <property type="entry name" value="CheY-like_superfamily"/>
</dbReference>
<keyword evidence="1 2" id="KW-0597">Phosphoprotein</keyword>
<dbReference type="PANTHER" id="PTHR44591">
    <property type="entry name" value="STRESS RESPONSE REGULATOR PROTEIN 1"/>
    <property type="match status" value="1"/>
</dbReference>
<name>A0A8T5USX8_9EURY</name>
<sequence length="103" mass="11675">MRLEHLGHYVLDTAFNGKDAIIKTGKTNPDLVLMDIQLNGEMDGIDTAKQIHELYNIPFIYLTGSHNKIIIERAKQTEPSGYIYKPFNDSEIQNAIDNATLQK</sequence>
<keyword evidence="5" id="KW-1185">Reference proteome</keyword>
<dbReference type="Pfam" id="PF00072">
    <property type="entry name" value="Response_reg"/>
    <property type="match status" value="1"/>
</dbReference>
<evidence type="ECO:0000259" key="3">
    <source>
        <dbReference type="PROSITE" id="PS50110"/>
    </source>
</evidence>
<protein>
    <submittedName>
        <fullName evidence="4">Response regulator</fullName>
    </submittedName>
</protein>
<evidence type="ECO:0000313" key="4">
    <source>
        <dbReference type="EMBL" id="MBZ2166804.1"/>
    </source>
</evidence>
<dbReference type="CDD" id="cd17534">
    <property type="entry name" value="REC_DC-like"/>
    <property type="match status" value="1"/>
</dbReference>
<feature type="modified residue" description="4-aspartylphosphate" evidence="2">
    <location>
        <position position="35"/>
    </location>
</feature>
<dbReference type="AlphaFoldDB" id="A0A8T5USX8"/>
<gene>
    <name evidence="4" type="ORF">K8N75_12235</name>
</gene>
<comment type="caution">
    <text evidence="4">The sequence shown here is derived from an EMBL/GenBank/DDBJ whole genome shotgun (WGS) entry which is preliminary data.</text>
</comment>
<dbReference type="PANTHER" id="PTHR44591:SF3">
    <property type="entry name" value="RESPONSE REGULATORY DOMAIN-CONTAINING PROTEIN"/>
    <property type="match status" value="1"/>
</dbReference>
<accession>A0A8T5USX8</accession>
<dbReference type="SUPFAM" id="SSF52172">
    <property type="entry name" value="CheY-like"/>
    <property type="match status" value="1"/>
</dbReference>
<dbReference type="Proteomes" id="UP000825933">
    <property type="component" value="Unassembled WGS sequence"/>
</dbReference>
<feature type="domain" description="Response regulatory" evidence="3">
    <location>
        <begin position="1"/>
        <end position="100"/>
    </location>
</feature>
<dbReference type="SMART" id="SM00448">
    <property type="entry name" value="REC"/>
    <property type="match status" value="1"/>
</dbReference>
<dbReference type="InterPro" id="IPR001789">
    <property type="entry name" value="Sig_transdc_resp-reg_receiver"/>
</dbReference>
<organism evidence="4 5">
    <name type="scientific">Methanobacterium spitsbergense</name>
    <dbReference type="NCBI Taxonomy" id="2874285"/>
    <lineage>
        <taxon>Archaea</taxon>
        <taxon>Methanobacteriati</taxon>
        <taxon>Methanobacteriota</taxon>
        <taxon>Methanomada group</taxon>
        <taxon>Methanobacteria</taxon>
        <taxon>Methanobacteriales</taxon>
        <taxon>Methanobacteriaceae</taxon>
        <taxon>Methanobacterium</taxon>
    </lineage>
</organism>